<dbReference type="InterPro" id="IPR027417">
    <property type="entry name" value="P-loop_NTPase"/>
</dbReference>
<protein>
    <recommendedName>
        <fullName evidence="5">Nephrocystin 3-like N-terminal domain-containing protein</fullName>
    </recommendedName>
</protein>
<gene>
    <name evidence="6" type="ORF">PV10_08974</name>
</gene>
<organism evidence="6 7">
    <name type="scientific">Exophiala mesophila</name>
    <name type="common">Black yeast-like fungus</name>
    <dbReference type="NCBI Taxonomy" id="212818"/>
    <lineage>
        <taxon>Eukaryota</taxon>
        <taxon>Fungi</taxon>
        <taxon>Dikarya</taxon>
        <taxon>Ascomycota</taxon>
        <taxon>Pezizomycotina</taxon>
        <taxon>Eurotiomycetes</taxon>
        <taxon>Chaetothyriomycetidae</taxon>
        <taxon>Chaetothyriales</taxon>
        <taxon>Herpotrichiellaceae</taxon>
        <taxon>Exophiala</taxon>
    </lineage>
</organism>
<evidence type="ECO:0000256" key="1">
    <source>
        <dbReference type="ARBA" id="ARBA00022737"/>
    </source>
</evidence>
<dbReference type="HOGENOM" id="CLU_245052_0_0_1"/>
<dbReference type="GeneID" id="27326819"/>
<evidence type="ECO:0000256" key="3">
    <source>
        <dbReference type="PROSITE-ProRule" id="PRU00023"/>
    </source>
</evidence>
<dbReference type="PROSITE" id="PS50088">
    <property type="entry name" value="ANK_REPEAT"/>
    <property type="match status" value="5"/>
</dbReference>
<name>A0A0D1Z2D1_EXOME</name>
<dbReference type="Gene3D" id="1.25.40.20">
    <property type="entry name" value="Ankyrin repeat-containing domain"/>
    <property type="match status" value="1"/>
</dbReference>
<dbReference type="RefSeq" id="XP_016219618.1">
    <property type="nucleotide sequence ID" value="XM_016374074.1"/>
</dbReference>
<keyword evidence="7" id="KW-1185">Reference proteome</keyword>
<evidence type="ECO:0000313" key="7">
    <source>
        <dbReference type="Proteomes" id="UP000054302"/>
    </source>
</evidence>
<dbReference type="SUPFAM" id="SSF48403">
    <property type="entry name" value="Ankyrin repeat"/>
    <property type="match status" value="1"/>
</dbReference>
<dbReference type="PROSITE" id="PS50297">
    <property type="entry name" value="ANK_REP_REGION"/>
    <property type="match status" value="5"/>
</dbReference>
<dbReference type="InterPro" id="IPR029058">
    <property type="entry name" value="AB_hydrolase_fold"/>
</dbReference>
<feature type="domain" description="Nephrocystin 3-like N-terminal" evidence="5">
    <location>
        <begin position="606"/>
        <end position="760"/>
    </location>
</feature>
<dbReference type="SMART" id="SM00248">
    <property type="entry name" value="ANK"/>
    <property type="match status" value="9"/>
</dbReference>
<dbReference type="VEuPathDB" id="FungiDB:PV10_08974"/>
<dbReference type="Gene3D" id="3.40.50.1820">
    <property type="entry name" value="alpha/beta hydrolase"/>
    <property type="match status" value="1"/>
</dbReference>
<keyword evidence="2 3" id="KW-0040">ANK repeat</keyword>
<feature type="repeat" description="ANK" evidence="3">
    <location>
        <begin position="1373"/>
        <end position="1405"/>
    </location>
</feature>
<accession>A0A0D1Z2D1</accession>
<dbReference type="EMBL" id="KN847526">
    <property type="protein sequence ID" value="KIV88044.1"/>
    <property type="molecule type" value="Genomic_DNA"/>
</dbReference>
<dbReference type="OMA" id="ARAINIY"/>
<evidence type="ECO:0000313" key="6">
    <source>
        <dbReference type="EMBL" id="KIV88044.1"/>
    </source>
</evidence>
<feature type="compositionally biased region" description="Polar residues" evidence="4">
    <location>
        <begin position="125"/>
        <end position="134"/>
    </location>
</feature>
<dbReference type="Pfam" id="PF12796">
    <property type="entry name" value="Ank_2"/>
    <property type="match status" value="2"/>
</dbReference>
<keyword evidence="1" id="KW-0677">Repeat</keyword>
<dbReference type="InterPro" id="IPR050745">
    <property type="entry name" value="Multifunctional_regulatory"/>
</dbReference>
<dbReference type="OrthoDB" id="5086500at2759"/>
<dbReference type="Proteomes" id="UP000054302">
    <property type="component" value="Unassembled WGS sequence"/>
</dbReference>
<dbReference type="PANTHER" id="PTHR24189">
    <property type="entry name" value="MYOTROPHIN"/>
    <property type="match status" value="1"/>
</dbReference>
<sequence length="1582" mass="176540">MADSVAVVSFAVTVASFANNIRTIATRLQNQKANQAQFDLLYEIAATAADVNHLATTLTNESRASEEDIVDNNVVTISHDLSTVRDKLITAKSTQDIRASAQNLEQIRERLTSLCARHGILPQDHSLSNPLSPSRQEHPSSLEASRPLDSPTTPPARQHSRRTVFISQNPTALCRPVEATIEVNSQQNLISHTFLQSISLSPTWNSSATWVRLFQRLNFASTTWSNTQQDTVNLRVSRTAASERHLLCFHVYHGLSFFGDVLLGQDSLLVQGSLLEPPGSPAERQRLKSIYVCPRELKTTDIVLVHGAHGDARETWSGRSKVFWPRDFLAQDLKECSIWSYGYDDASFRDHDATSLESSLSQHADDLIHQINRNQTLKSPILFICHSLGGYLVKLALSRSAISLPSLRTLGIVFFGTPHASVSPTAFLEDIISTSKAFKGMATDTTHFYRHSLTALANHLSQGFSMLMDRGQFPIISLFESKPTMTGRGPRTVVPPMSRLDHPDESWAVLEGDHLSICKFTAREEHGYQKLKTMIQKLLGNDMIGGGWDYLESVQGIRLSEQLTSVSDGDLVDIDKIYLNFRQRIDLPGLRWAAPQTNDEPNVEWFKEEFLRWAQQDSLSPLVIHGPYACGKTAIAQRAQDWISSSTQLRDGEDSTSKICTLQLFFKADQETQQTPIHMLESLIAQALDQNEALIYHLQKTRPTSKDHSVTLALALLQETLRTILESPCWAVIFLIVDALDECKILLMDSFLETLNFIFDIDRVKPLITISVAATDAPTVQDPAYRLLNELFSRRNCTEMDLLQSRAWNRSLESYARQQLSSFAKAYPVSTVYLSMFQKALLSLPNRSFGVIDLAVKHFRELHLSDSMLSEDAARTSVKQLERRTFIEGILLDVANSAGPEAHWVLSVVACAFQPLRVKELAAIYERIERSLETPSSVLADRTRLLSLLEGKLRPLIRIDGDGLHLKSQLVRTIVNERMSRLAPLEFSETSAQLDWQAPRRLHLTLSWACLEILQDCLESELEDASGLSRAKIVGVAAQRYAGRYWDSHLREAGSLGSQINSLVMRWSNLQESVHGGKVRRPSTVAKNLLRRLTDQNLFETIGTVFDEPDQELDVPSVEDIDRILENSAEGPSPPTVHALRSMSFRAGEQSNTSLAMFALAEGDTAALKVHLNSLDAHEKQKCLHKSIEMQKLSLVKTVLESFDEAHQVPQKLDTLAYAVQFKSSDIVQFLLTRSTLFDLDGALDTAVDRNDAEICEQLLQHGAGLSLAQQSPPKSTPLHRAARRGDKKLVSLMLEWGAYVNITNSKRQTPLHHAAKSGRLDIIKILIAASASVVAVDNHGQTALFAACTFAQTDAVKLLWACGSNIFHRDVNGRSMLHAAARHGPRIIVDLLITSGISPRSQDKKGIMPIHEACQSGWVPIVDLLLEKGASVQDRDERGWTSLHHACRCRDVPERIVKYLLDHDADASARDFNGCTPLLVAARYSTVRTLRIFWDLDRSLFDQTDASGAGIWDYLNVELRMDSEADLQEEKHAFLSRHLGEPSPHQRRPGVTFEVPSPDRGDGEMLIADDDQGDPGHAWRP</sequence>
<dbReference type="Pfam" id="PF24883">
    <property type="entry name" value="NPHP3_N"/>
    <property type="match status" value="1"/>
</dbReference>
<dbReference type="InterPro" id="IPR056884">
    <property type="entry name" value="NPHP3-like_N"/>
</dbReference>
<feature type="region of interest" description="Disordered" evidence="4">
    <location>
        <begin position="124"/>
        <end position="162"/>
    </location>
</feature>
<feature type="region of interest" description="Disordered" evidence="4">
    <location>
        <begin position="1540"/>
        <end position="1582"/>
    </location>
</feature>
<evidence type="ECO:0000256" key="2">
    <source>
        <dbReference type="ARBA" id="ARBA00023043"/>
    </source>
</evidence>
<dbReference type="STRING" id="212818.A0A0D1Z2D1"/>
<evidence type="ECO:0000259" key="5">
    <source>
        <dbReference type="Pfam" id="PF24883"/>
    </source>
</evidence>
<reference evidence="6 7" key="1">
    <citation type="submission" date="2015-01" db="EMBL/GenBank/DDBJ databases">
        <title>The Genome Sequence of Exophiala mesophila CBS40295.</title>
        <authorList>
            <consortium name="The Broad Institute Genomics Platform"/>
            <person name="Cuomo C."/>
            <person name="de Hoog S."/>
            <person name="Gorbushina A."/>
            <person name="Stielow B."/>
            <person name="Teixiera M."/>
            <person name="Abouelleil A."/>
            <person name="Chapman S.B."/>
            <person name="Priest M."/>
            <person name="Young S.K."/>
            <person name="Wortman J."/>
            <person name="Nusbaum C."/>
            <person name="Birren B."/>
        </authorList>
    </citation>
    <scope>NUCLEOTIDE SEQUENCE [LARGE SCALE GENOMIC DNA]</scope>
    <source>
        <strain evidence="6 7">CBS 40295</strain>
    </source>
</reference>
<dbReference type="PRINTS" id="PR01415">
    <property type="entry name" value="ANKYRIN"/>
</dbReference>
<dbReference type="SUPFAM" id="SSF53474">
    <property type="entry name" value="alpha/beta-Hydrolases"/>
    <property type="match status" value="1"/>
</dbReference>
<dbReference type="PANTHER" id="PTHR24189:SF50">
    <property type="entry name" value="ANKYRIN REPEAT AND SOCS BOX PROTEIN 2"/>
    <property type="match status" value="1"/>
</dbReference>
<dbReference type="Gene3D" id="3.40.50.300">
    <property type="entry name" value="P-loop containing nucleotide triphosphate hydrolases"/>
    <property type="match status" value="1"/>
</dbReference>
<dbReference type="InterPro" id="IPR002110">
    <property type="entry name" value="Ankyrin_rpt"/>
</dbReference>
<feature type="repeat" description="ANK" evidence="3">
    <location>
        <begin position="1307"/>
        <end position="1339"/>
    </location>
</feature>
<feature type="repeat" description="ANK" evidence="3">
    <location>
        <begin position="1406"/>
        <end position="1438"/>
    </location>
</feature>
<evidence type="ECO:0000256" key="4">
    <source>
        <dbReference type="SAM" id="MobiDB-lite"/>
    </source>
</evidence>
<dbReference type="InterPro" id="IPR036770">
    <property type="entry name" value="Ankyrin_rpt-contain_sf"/>
</dbReference>
<proteinExistence type="predicted"/>
<feature type="repeat" description="ANK" evidence="3">
    <location>
        <begin position="1439"/>
        <end position="1473"/>
    </location>
</feature>
<feature type="repeat" description="ANK" evidence="3">
    <location>
        <begin position="1274"/>
        <end position="1306"/>
    </location>
</feature>